<keyword evidence="3" id="KW-0964">Secreted</keyword>
<dbReference type="SMART" id="SM00277">
    <property type="entry name" value="GRAN"/>
    <property type="match status" value="2"/>
</dbReference>
<dbReference type="InterPro" id="IPR000118">
    <property type="entry name" value="Granulin"/>
</dbReference>
<dbReference type="Pfam" id="PF00396">
    <property type="entry name" value="Granulin"/>
    <property type="match status" value="2"/>
</dbReference>
<proteinExistence type="inferred from homology"/>
<name>A0A8C5HSU7_GOUWI</name>
<keyword evidence="9" id="KW-1185">Reference proteome</keyword>
<feature type="region of interest" description="Disordered" evidence="5">
    <location>
        <begin position="189"/>
        <end position="212"/>
    </location>
</feature>
<dbReference type="Proteomes" id="UP000694680">
    <property type="component" value="Chromosome 11"/>
</dbReference>
<evidence type="ECO:0000259" key="7">
    <source>
        <dbReference type="PROSITE" id="PS00799"/>
    </source>
</evidence>
<dbReference type="InterPro" id="IPR037277">
    <property type="entry name" value="Granulin_sf"/>
</dbReference>
<keyword evidence="6" id="KW-0732">Signal</keyword>
<gene>
    <name evidence="8" type="primary">LOC114472243</name>
</gene>
<evidence type="ECO:0000313" key="8">
    <source>
        <dbReference type="Ensembl" id="ENSGWIP00000049649.1"/>
    </source>
</evidence>
<protein>
    <submittedName>
        <fullName evidence="8">Progranulin-like</fullName>
    </submittedName>
</protein>
<dbReference type="PANTHER" id="PTHR12274:SF3">
    <property type="entry name" value="PROGRANULIN"/>
    <property type="match status" value="1"/>
</dbReference>
<dbReference type="SUPFAM" id="SSF57277">
    <property type="entry name" value="Granulin repeat"/>
    <property type="match status" value="1"/>
</dbReference>
<evidence type="ECO:0000256" key="6">
    <source>
        <dbReference type="SAM" id="SignalP"/>
    </source>
</evidence>
<dbReference type="Gene3D" id="2.10.25.160">
    <property type="entry name" value="Granulin"/>
    <property type="match status" value="2"/>
</dbReference>
<evidence type="ECO:0000256" key="4">
    <source>
        <dbReference type="ARBA" id="ARBA00023157"/>
    </source>
</evidence>
<evidence type="ECO:0000256" key="1">
    <source>
        <dbReference type="ARBA" id="ARBA00004613"/>
    </source>
</evidence>
<dbReference type="GO" id="GO:0005576">
    <property type="term" value="C:extracellular region"/>
    <property type="evidence" value="ECO:0007669"/>
    <property type="project" value="UniProtKB-SubCell"/>
</dbReference>
<accession>A0A8C5HSU7</accession>
<evidence type="ECO:0000313" key="9">
    <source>
        <dbReference type="Proteomes" id="UP000694680"/>
    </source>
</evidence>
<feature type="domain" description="Granulins" evidence="7">
    <location>
        <begin position="155"/>
        <end position="168"/>
    </location>
</feature>
<dbReference type="InterPro" id="IPR039036">
    <property type="entry name" value="Granulin_fam"/>
</dbReference>
<keyword evidence="4" id="KW-1015">Disulfide bond</keyword>
<dbReference type="Ensembl" id="ENSGWIT00000053658.1">
    <property type="protein sequence ID" value="ENSGWIP00000049649.1"/>
    <property type="gene ID" value="ENSGWIG00000024221.1"/>
</dbReference>
<dbReference type="PANTHER" id="PTHR12274">
    <property type="entry name" value="GRANULIN"/>
    <property type="match status" value="1"/>
</dbReference>
<reference evidence="8" key="3">
    <citation type="submission" date="2025-09" db="UniProtKB">
        <authorList>
            <consortium name="Ensembl"/>
        </authorList>
    </citation>
    <scope>IDENTIFICATION</scope>
</reference>
<organism evidence="8 9">
    <name type="scientific">Gouania willdenowi</name>
    <name type="common">Blunt-snouted clingfish</name>
    <name type="synonym">Lepadogaster willdenowi</name>
    <dbReference type="NCBI Taxonomy" id="441366"/>
    <lineage>
        <taxon>Eukaryota</taxon>
        <taxon>Metazoa</taxon>
        <taxon>Chordata</taxon>
        <taxon>Craniata</taxon>
        <taxon>Vertebrata</taxon>
        <taxon>Euteleostomi</taxon>
        <taxon>Actinopterygii</taxon>
        <taxon>Neopterygii</taxon>
        <taxon>Teleostei</taxon>
        <taxon>Neoteleostei</taxon>
        <taxon>Acanthomorphata</taxon>
        <taxon>Ovalentaria</taxon>
        <taxon>Blenniimorphae</taxon>
        <taxon>Blenniiformes</taxon>
        <taxon>Gobiesocoidei</taxon>
        <taxon>Gobiesocidae</taxon>
        <taxon>Gobiesocinae</taxon>
        <taxon>Gouania</taxon>
    </lineage>
</organism>
<sequence length="212" mass="23694">MMRMAFSLFITVLLWGSALCANKCPDGSFCSDFTTCCKTSQGFSCCLYPQAVCCSDLVHCCPSGFACNIAKQSCVKPNLPWMDVPMLEKEAAIEPNMLDLSITPFEEMKTNDIQDQRKVSVIYCDNYHTCPDGTTCCRSPSMVWSCCPYSPGKCCLDGYHCCPWGFDCDWSYQHCVRQSHRYPFLSKKAQTSFPASRISPSEDENSSPKVAD</sequence>
<dbReference type="PROSITE" id="PS00799">
    <property type="entry name" value="GRANULINS"/>
    <property type="match status" value="2"/>
</dbReference>
<comment type="similarity">
    <text evidence="2">Belongs to the granulin family.</text>
</comment>
<evidence type="ECO:0000256" key="5">
    <source>
        <dbReference type="SAM" id="MobiDB-lite"/>
    </source>
</evidence>
<evidence type="ECO:0000256" key="2">
    <source>
        <dbReference type="ARBA" id="ARBA00010093"/>
    </source>
</evidence>
<dbReference type="AlphaFoldDB" id="A0A8C5HSU7"/>
<comment type="subcellular location">
    <subcellularLocation>
        <location evidence="1">Secreted</location>
    </subcellularLocation>
</comment>
<feature type="signal peptide" evidence="6">
    <location>
        <begin position="1"/>
        <end position="20"/>
    </location>
</feature>
<reference evidence="8" key="2">
    <citation type="submission" date="2025-08" db="UniProtKB">
        <authorList>
            <consortium name="Ensembl"/>
        </authorList>
    </citation>
    <scope>IDENTIFICATION</scope>
</reference>
<evidence type="ECO:0000256" key="3">
    <source>
        <dbReference type="ARBA" id="ARBA00022525"/>
    </source>
</evidence>
<reference evidence="8" key="1">
    <citation type="submission" date="2020-06" db="EMBL/GenBank/DDBJ databases">
        <authorList>
            <consortium name="Wellcome Sanger Institute Data Sharing"/>
        </authorList>
    </citation>
    <scope>NUCLEOTIDE SEQUENCE [LARGE SCALE GENOMIC DNA]</scope>
</reference>
<feature type="chain" id="PRO_5034095581" evidence="6">
    <location>
        <begin position="21"/>
        <end position="212"/>
    </location>
</feature>
<feature type="domain" description="Granulins" evidence="7">
    <location>
        <begin position="54"/>
        <end position="67"/>
    </location>
</feature>